<evidence type="ECO:0000256" key="3">
    <source>
        <dbReference type="ARBA" id="ARBA00023274"/>
    </source>
</evidence>
<dbReference type="AlphaFoldDB" id="A0A0F7SVX9"/>
<dbReference type="Gene3D" id="3.30.1370.30">
    <property type="match status" value="1"/>
</dbReference>
<evidence type="ECO:0000256" key="2">
    <source>
        <dbReference type="ARBA" id="ARBA00022980"/>
    </source>
</evidence>
<protein>
    <submittedName>
        <fullName evidence="4">Ribosomal protein S8</fullName>
    </submittedName>
</protein>
<name>A0A0F7SVX9_PHARH</name>
<keyword evidence="3" id="KW-0687">Ribonucleoprotein</keyword>
<evidence type="ECO:0000313" key="4">
    <source>
        <dbReference type="EMBL" id="CED84138.1"/>
    </source>
</evidence>
<accession>A0A0F7SVX9</accession>
<reference evidence="4" key="1">
    <citation type="submission" date="2014-08" db="EMBL/GenBank/DDBJ databases">
        <authorList>
            <person name="Sharma Rahul"/>
            <person name="Thines Marco"/>
        </authorList>
    </citation>
    <scope>NUCLEOTIDE SEQUENCE</scope>
</reference>
<dbReference type="Pfam" id="PF00410">
    <property type="entry name" value="Ribosomal_S8"/>
    <property type="match status" value="1"/>
</dbReference>
<dbReference type="SUPFAM" id="SSF56047">
    <property type="entry name" value="Ribosomal protein S8"/>
    <property type="match status" value="1"/>
</dbReference>
<dbReference type="EMBL" id="LN483157">
    <property type="protein sequence ID" value="CED84138.1"/>
    <property type="molecule type" value="Genomic_DNA"/>
</dbReference>
<dbReference type="Gene3D" id="3.30.1490.10">
    <property type="match status" value="1"/>
</dbReference>
<organism evidence="4">
    <name type="scientific">Phaffia rhodozyma</name>
    <name type="common">Yeast</name>
    <name type="synonym">Xanthophyllomyces dendrorhous</name>
    <dbReference type="NCBI Taxonomy" id="264483"/>
    <lineage>
        <taxon>Eukaryota</taxon>
        <taxon>Fungi</taxon>
        <taxon>Dikarya</taxon>
        <taxon>Basidiomycota</taxon>
        <taxon>Agaricomycotina</taxon>
        <taxon>Tremellomycetes</taxon>
        <taxon>Cystofilobasidiales</taxon>
        <taxon>Mrakiaceae</taxon>
        <taxon>Phaffia</taxon>
    </lineage>
</organism>
<dbReference type="GO" id="GO:1990904">
    <property type="term" value="C:ribonucleoprotein complex"/>
    <property type="evidence" value="ECO:0007669"/>
    <property type="project" value="UniProtKB-KW"/>
</dbReference>
<dbReference type="InterPro" id="IPR035987">
    <property type="entry name" value="Ribosomal_uS8_sf"/>
</dbReference>
<dbReference type="GO" id="GO:0003735">
    <property type="term" value="F:structural constituent of ribosome"/>
    <property type="evidence" value="ECO:0007669"/>
    <property type="project" value="InterPro"/>
</dbReference>
<proteinExistence type="inferred from homology"/>
<sequence>MAPLPHNLCAHLQNVTLARLASTSIPYTTMNLGIASILLRHGFISSVTRGPPLIKSTEPANPQKFHKLPVASKALHLTLKYRNSFPVIHSVRLFSKPHLPIHASSQEIRKLLEGSRLQKLRGIGMGEVVIVRTKDGRWLDGWEAVAEDVGGEVVMVVG</sequence>
<comment type="similarity">
    <text evidence="1">Belongs to the universal ribosomal protein uS8 family.</text>
</comment>
<keyword evidence="2 4" id="KW-0689">Ribosomal protein</keyword>
<dbReference type="InterPro" id="IPR000630">
    <property type="entry name" value="Ribosomal_uS8"/>
</dbReference>
<evidence type="ECO:0000256" key="1">
    <source>
        <dbReference type="ARBA" id="ARBA00006471"/>
    </source>
</evidence>
<dbReference type="GO" id="GO:0006412">
    <property type="term" value="P:translation"/>
    <property type="evidence" value="ECO:0007669"/>
    <property type="project" value="InterPro"/>
</dbReference>
<dbReference type="GO" id="GO:0005840">
    <property type="term" value="C:ribosome"/>
    <property type="evidence" value="ECO:0007669"/>
    <property type="project" value="UniProtKB-KW"/>
</dbReference>